<dbReference type="Proteomes" id="UP000247118">
    <property type="component" value="Chromosome"/>
</dbReference>
<name>A0AAD0K7J0_9ACTN</name>
<evidence type="ECO:0000313" key="6">
    <source>
        <dbReference type="Proteomes" id="UP000247118"/>
    </source>
</evidence>
<dbReference type="RefSeq" id="WP_004021196.1">
    <property type="nucleotide sequence ID" value="NZ_CABEIC010000002.1"/>
</dbReference>
<evidence type="ECO:0008006" key="7">
    <source>
        <dbReference type="Google" id="ProtNLM"/>
    </source>
</evidence>
<evidence type="ECO:0000313" key="5">
    <source>
        <dbReference type="EMBL" id="AWO84708.1"/>
    </source>
</evidence>
<feature type="transmembrane region" description="Helical" evidence="4">
    <location>
        <begin position="114"/>
        <end position="135"/>
    </location>
</feature>
<proteinExistence type="predicted"/>
<feature type="region of interest" description="Disordered" evidence="3">
    <location>
        <begin position="1"/>
        <end position="100"/>
    </location>
</feature>
<dbReference type="PANTHER" id="PTHR37042:SF4">
    <property type="entry name" value="OUTER MEMBRANE PROTEIN RV1973"/>
    <property type="match status" value="1"/>
</dbReference>
<keyword evidence="4" id="KW-0812">Transmembrane</keyword>
<accession>A0AAD0K7J0</accession>
<keyword evidence="2 4" id="KW-0472">Membrane</keyword>
<feature type="compositionally biased region" description="Pro residues" evidence="3">
    <location>
        <begin position="287"/>
        <end position="303"/>
    </location>
</feature>
<dbReference type="PANTHER" id="PTHR37042">
    <property type="entry name" value="OUTER MEMBRANE PROTEIN RV1973"/>
    <property type="match status" value="1"/>
</dbReference>
<dbReference type="GO" id="GO:0016020">
    <property type="term" value="C:membrane"/>
    <property type="evidence" value="ECO:0007669"/>
    <property type="project" value="UniProtKB-SubCell"/>
</dbReference>
<dbReference type="GeneID" id="32689176"/>
<sequence length="303" mass="30808">MTDRNDPDVTPETENEAGAASPEADAVEPAGTDAVTHDEESATETTTETTTPATASAPRGKSARRGGSSATPSKPGTAATPTTETADSPTESAKDSSDRREISFTVTGGGIKKVLAAVVAVALVALVAFLGWRAYDLQREADAFADSKTASADFVTKLVTTLNAANAGNSKELLGPLSTGELRTRLEQERADTEANVESLNIEVSSTINVVAVETVDADSAQTVVMAEVTGRSVKLPNGGTSLMVFRLDLSKEDGKWLVSKVDGPPGSPSGQIDPSQSLPGAGGAPAPQPSPQPAAPAPAPAG</sequence>
<feature type="compositionally biased region" description="Low complexity" evidence="3">
    <location>
        <begin position="43"/>
        <end position="58"/>
    </location>
</feature>
<evidence type="ECO:0000256" key="2">
    <source>
        <dbReference type="ARBA" id="ARBA00023136"/>
    </source>
</evidence>
<evidence type="ECO:0000256" key="4">
    <source>
        <dbReference type="SAM" id="Phobius"/>
    </source>
</evidence>
<dbReference type="AlphaFoldDB" id="A0AAD0K7J0"/>
<protein>
    <recommendedName>
        <fullName evidence="7">Mce-associated membrane protein</fullName>
    </recommendedName>
</protein>
<feature type="compositionally biased region" description="Low complexity" evidence="3">
    <location>
        <begin position="77"/>
        <end position="91"/>
    </location>
</feature>
<dbReference type="EMBL" id="CP029604">
    <property type="protein sequence ID" value="AWO84708.1"/>
    <property type="molecule type" value="Genomic_DNA"/>
</dbReference>
<organism evidence="5 6">
    <name type="scientific">Gordonia terrae</name>
    <dbReference type="NCBI Taxonomy" id="2055"/>
    <lineage>
        <taxon>Bacteria</taxon>
        <taxon>Bacillati</taxon>
        <taxon>Actinomycetota</taxon>
        <taxon>Actinomycetes</taxon>
        <taxon>Mycobacteriales</taxon>
        <taxon>Gordoniaceae</taxon>
        <taxon>Gordonia</taxon>
    </lineage>
</organism>
<reference evidence="5 6" key="1">
    <citation type="submission" date="2018-05" db="EMBL/GenBank/DDBJ databases">
        <title>Complete genome sequence of Gordonia terrae NRRL B-16283.</title>
        <authorList>
            <person name="Garlena R.A."/>
            <person name="Russell D.A."/>
            <person name="Hatfull G.F."/>
        </authorList>
    </citation>
    <scope>NUCLEOTIDE SEQUENCE [LARGE SCALE GENOMIC DNA]</scope>
    <source>
        <strain evidence="5 6">NRRL B-16283</strain>
    </source>
</reference>
<evidence type="ECO:0000256" key="1">
    <source>
        <dbReference type="ARBA" id="ARBA00004370"/>
    </source>
</evidence>
<dbReference type="KEGG" id="gta:BCM27_15270"/>
<keyword evidence="4" id="KW-1133">Transmembrane helix</keyword>
<gene>
    <name evidence="5" type="ORF">DLJ61_15420</name>
</gene>
<evidence type="ECO:0000256" key="3">
    <source>
        <dbReference type="SAM" id="MobiDB-lite"/>
    </source>
</evidence>
<comment type="subcellular location">
    <subcellularLocation>
        <location evidence="1">Membrane</location>
    </subcellularLocation>
</comment>
<feature type="region of interest" description="Disordered" evidence="3">
    <location>
        <begin position="258"/>
        <end position="303"/>
    </location>
</feature>